<organism evidence="2 3">
    <name type="scientific">SAR86 cluster bacterium</name>
    <dbReference type="NCBI Taxonomy" id="2030880"/>
    <lineage>
        <taxon>Bacteria</taxon>
        <taxon>Pseudomonadati</taxon>
        <taxon>Pseudomonadota</taxon>
        <taxon>Gammaproteobacteria</taxon>
        <taxon>SAR86 cluster</taxon>
    </lineage>
</organism>
<comment type="caution">
    <text evidence="2">The sequence shown here is derived from an EMBL/GenBank/DDBJ whole genome shotgun (WGS) entry which is preliminary data.</text>
</comment>
<evidence type="ECO:0000313" key="3">
    <source>
        <dbReference type="Proteomes" id="UP000218767"/>
    </source>
</evidence>
<feature type="domain" description="Cyclic di-GMP receptor atypical PilZ" evidence="1">
    <location>
        <begin position="48"/>
        <end position="167"/>
    </location>
</feature>
<sequence length="174" mass="19635">MEGSYSFTVEKIQHVPTSTELLSIDKENEKLLRTSTIWQDPVEIEELDHDHVSLELRRQDLKISLLLDLVGELMIRQSELPPLESIQLTATGIEFSNEVCTFGAGDMAKATLFLLPALPRALQFYGDITSSERKGFSVLSFQGISIAVQDQIEKIIFTHHRRSIAQEHAGTREI</sequence>
<dbReference type="Pfam" id="PF16823">
    <property type="entry name" value="tPilZ"/>
    <property type="match status" value="1"/>
</dbReference>
<evidence type="ECO:0000313" key="2">
    <source>
        <dbReference type="EMBL" id="PCI81628.1"/>
    </source>
</evidence>
<name>A0A2A4XG68_9GAMM</name>
<gene>
    <name evidence="2" type="ORF">COB20_01360</name>
</gene>
<dbReference type="Proteomes" id="UP000218767">
    <property type="component" value="Unassembled WGS sequence"/>
</dbReference>
<dbReference type="InterPro" id="IPR031800">
    <property type="entry name" value="PilZ_atypical"/>
</dbReference>
<dbReference type="EMBL" id="NVUL01000004">
    <property type="protein sequence ID" value="PCI81628.1"/>
    <property type="molecule type" value="Genomic_DNA"/>
</dbReference>
<proteinExistence type="predicted"/>
<accession>A0A2A4XG68</accession>
<evidence type="ECO:0000259" key="1">
    <source>
        <dbReference type="Pfam" id="PF16823"/>
    </source>
</evidence>
<protein>
    <recommendedName>
        <fullName evidence="1">Cyclic di-GMP receptor atypical PilZ domain-containing protein</fullName>
    </recommendedName>
</protein>
<reference evidence="3" key="1">
    <citation type="submission" date="2017-08" db="EMBL/GenBank/DDBJ databases">
        <title>A dynamic microbial community with high functional redundancy inhabits the cold, oxic subseafloor aquifer.</title>
        <authorList>
            <person name="Tully B.J."/>
            <person name="Wheat C.G."/>
            <person name="Glazer B.T."/>
            <person name="Huber J.A."/>
        </authorList>
    </citation>
    <scope>NUCLEOTIDE SEQUENCE [LARGE SCALE GENOMIC DNA]</scope>
</reference>
<dbReference type="AlphaFoldDB" id="A0A2A4XG68"/>